<feature type="region of interest" description="Disordered" evidence="1">
    <location>
        <begin position="88"/>
        <end position="126"/>
    </location>
</feature>
<gene>
    <name evidence="2" type="ORF">NCTC11685_01002</name>
</gene>
<evidence type="ECO:0000313" key="3">
    <source>
        <dbReference type="Proteomes" id="UP000254863"/>
    </source>
</evidence>
<feature type="compositionally biased region" description="Basic and acidic residues" evidence="1">
    <location>
        <begin position="95"/>
        <end position="111"/>
    </location>
</feature>
<dbReference type="AlphaFoldDB" id="A0A7H4N183"/>
<proteinExistence type="predicted"/>
<evidence type="ECO:0000256" key="1">
    <source>
        <dbReference type="SAM" id="MobiDB-lite"/>
    </source>
</evidence>
<protein>
    <submittedName>
        <fullName evidence="2">Uncharacterized protein</fullName>
    </submittedName>
</protein>
<name>A0A7H4N183_9ENTR</name>
<comment type="caution">
    <text evidence="2">The sequence shown here is derived from an EMBL/GenBank/DDBJ whole genome shotgun (WGS) entry which is preliminary data.</text>
</comment>
<dbReference type="EMBL" id="UGMS01000001">
    <property type="protein sequence ID" value="STV74333.1"/>
    <property type="molecule type" value="Genomic_DNA"/>
</dbReference>
<dbReference type="Proteomes" id="UP000254863">
    <property type="component" value="Unassembled WGS sequence"/>
</dbReference>
<organism evidence="2 3">
    <name type="scientific">Klebsiella michiganensis</name>
    <dbReference type="NCBI Taxonomy" id="1134687"/>
    <lineage>
        <taxon>Bacteria</taxon>
        <taxon>Pseudomonadati</taxon>
        <taxon>Pseudomonadota</taxon>
        <taxon>Gammaproteobacteria</taxon>
        <taxon>Enterobacterales</taxon>
        <taxon>Enterobacteriaceae</taxon>
        <taxon>Klebsiella/Raoultella group</taxon>
        <taxon>Klebsiella</taxon>
    </lineage>
</organism>
<reference evidence="2 3" key="1">
    <citation type="submission" date="2018-06" db="EMBL/GenBank/DDBJ databases">
        <authorList>
            <consortium name="Pathogen Informatics"/>
            <person name="Doyle S."/>
        </authorList>
    </citation>
    <scope>NUCLEOTIDE SEQUENCE [LARGE SCALE GENOMIC DNA]</scope>
    <source>
        <strain evidence="2 3">NCTC11685</strain>
    </source>
</reference>
<evidence type="ECO:0000313" key="2">
    <source>
        <dbReference type="EMBL" id="STV74333.1"/>
    </source>
</evidence>
<accession>A0A7H4N183</accession>
<sequence length="126" mass="13803">MDANDHHAFLFAQGIIEIDHTFHVKPFLNALIRSRTMPSLFQSGPSPSDMKFCSISFSRAAGDMVGKQSSRLRLAICLTAFQEAPGCATGAGTDKMQDGIRKLDDEPEHAQAKPGPPNYGDEEVFY</sequence>